<sequence>MDEYYYYQEGLMEKFFLGRFGRAIIIVLFFVLGFVQAHAMLTNPVELESARQTTKALKDIPLVGGILNLPVLVYPLVCLVPVLVGLRMRKHLYSVTLIAGGNGLFSQVLGYGLAGSVLLYVLTPDLWSLARILIVALVIAGFLYWRVDTRPLFLIPKKTAS</sequence>
<dbReference type="EMBL" id="MHCX01000010">
    <property type="protein sequence ID" value="OGY30020.1"/>
    <property type="molecule type" value="Genomic_DNA"/>
</dbReference>
<dbReference type="AlphaFoldDB" id="A0A1G1WRT0"/>
<protein>
    <submittedName>
        <fullName evidence="2">Uncharacterized protein</fullName>
    </submittedName>
</protein>
<name>A0A1G1WRT0_9BACT</name>
<feature type="transmembrane region" description="Helical" evidence="1">
    <location>
        <begin position="128"/>
        <end position="147"/>
    </location>
</feature>
<keyword evidence="1" id="KW-0472">Membrane</keyword>
<feature type="transmembrane region" description="Helical" evidence="1">
    <location>
        <begin position="60"/>
        <end position="84"/>
    </location>
</feature>
<feature type="transmembrane region" description="Helical" evidence="1">
    <location>
        <begin position="96"/>
        <end position="122"/>
    </location>
</feature>
<accession>A0A1G1WRT0</accession>
<evidence type="ECO:0000313" key="3">
    <source>
        <dbReference type="Proteomes" id="UP000177821"/>
    </source>
</evidence>
<reference evidence="2 3" key="1">
    <citation type="journal article" date="2016" name="Nat. Commun.">
        <title>Thousands of microbial genomes shed light on interconnected biogeochemical processes in an aquifer system.</title>
        <authorList>
            <person name="Anantharaman K."/>
            <person name="Brown C.T."/>
            <person name="Hug L.A."/>
            <person name="Sharon I."/>
            <person name="Castelle C.J."/>
            <person name="Probst A.J."/>
            <person name="Thomas B.C."/>
            <person name="Singh A."/>
            <person name="Wilkins M.J."/>
            <person name="Karaoz U."/>
            <person name="Brodie E.L."/>
            <person name="Williams K.H."/>
            <person name="Hubbard S.S."/>
            <person name="Banfield J.F."/>
        </authorList>
    </citation>
    <scope>NUCLEOTIDE SEQUENCE [LARGE SCALE GENOMIC DNA]</scope>
</reference>
<feature type="transmembrane region" description="Helical" evidence="1">
    <location>
        <begin position="20"/>
        <end position="40"/>
    </location>
</feature>
<dbReference type="Proteomes" id="UP000177821">
    <property type="component" value="Unassembled WGS sequence"/>
</dbReference>
<comment type="caution">
    <text evidence="2">The sequence shown here is derived from an EMBL/GenBank/DDBJ whole genome shotgun (WGS) entry which is preliminary data.</text>
</comment>
<keyword evidence="1" id="KW-0812">Transmembrane</keyword>
<keyword evidence="1" id="KW-1133">Transmembrane helix</keyword>
<evidence type="ECO:0000313" key="2">
    <source>
        <dbReference type="EMBL" id="OGY30020.1"/>
    </source>
</evidence>
<proteinExistence type="predicted"/>
<gene>
    <name evidence="2" type="ORF">A3J50_02980</name>
</gene>
<evidence type="ECO:0000256" key="1">
    <source>
        <dbReference type="SAM" id="Phobius"/>
    </source>
</evidence>
<organism evidence="2 3">
    <name type="scientific">Candidatus Woykebacteria bacterium RIFCSPHIGHO2_02_FULL_43_16b</name>
    <dbReference type="NCBI Taxonomy" id="1802601"/>
    <lineage>
        <taxon>Bacteria</taxon>
        <taxon>Candidatus Woykeibacteriota</taxon>
    </lineage>
</organism>